<feature type="domain" description="Flavin reductase like" evidence="5">
    <location>
        <begin position="31"/>
        <end position="182"/>
    </location>
</feature>
<evidence type="ECO:0000259" key="5">
    <source>
        <dbReference type="SMART" id="SM00903"/>
    </source>
</evidence>
<keyword evidence="3" id="KW-0288">FMN</keyword>
<dbReference type="HOGENOM" id="CLU_111509_0_0_0"/>
<dbReference type="PANTHER" id="PTHR33798">
    <property type="entry name" value="FLAVOPROTEIN OXYGENASE"/>
    <property type="match status" value="1"/>
</dbReference>
<dbReference type="AlphaFoldDB" id="A0A0S6VZ45"/>
<dbReference type="GO" id="GO:0010181">
    <property type="term" value="F:FMN binding"/>
    <property type="evidence" value="ECO:0007669"/>
    <property type="project" value="InterPro"/>
</dbReference>
<reference evidence="6" key="1">
    <citation type="journal article" date="2015" name="PeerJ">
        <title>First genomic representation of candidate bacterial phylum KSB3 points to enhanced environmental sensing as a trigger of wastewater bulking.</title>
        <authorList>
            <person name="Sekiguchi Y."/>
            <person name="Ohashi A."/>
            <person name="Parks D.H."/>
            <person name="Yamauchi T."/>
            <person name="Tyson G.W."/>
            <person name="Hugenholtz P."/>
        </authorList>
    </citation>
    <scope>NUCLEOTIDE SEQUENCE [LARGE SCALE GENOMIC DNA]</scope>
</reference>
<dbReference type="Pfam" id="PF01613">
    <property type="entry name" value="Flavin_Reduct"/>
    <property type="match status" value="1"/>
</dbReference>
<comment type="similarity">
    <text evidence="4">Belongs to the flavoredoxin family.</text>
</comment>
<dbReference type="GO" id="GO:0016646">
    <property type="term" value="F:oxidoreductase activity, acting on the CH-NH group of donors, NAD or NADP as acceptor"/>
    <property type="evidence" value="ECO:0007669"/>
    <property type="project" value="UniProtKB-ARBA"/>
</dbReference>
<dbReference type="InterPro" id="IPR002563">
    <property type="entry name" value="Flavin_Rdtase-like_dom"/>
</dbReference>
<evidence type="ECO:0000313" key="7">
    <source>
        <dbReference type="Proteomes" id="UP000030700"/>
    </source>
</evidence>
<proteinExistence type="inferred from homology"/>
<dbReference type="EMBL" id="DF820456">
    <property type="protein sequence ID" value="GAK50758.1"/>
    <property type="molecule type" value="Genomic_DNA"/>
</dbReference>
<keyword evidence="7" id="KW-1185">Reference proteome</keyword>
<evidence type="ECO:0000256" key="3">
    <source>
        <dbReference type="ARBA" id="ARBA00022643"/>
    </source>
</evidence>
<dbReference type="Gene3D" id="2.30.110.10">
    <property type="entry name" value="Electron Transport, Fmn-binding Protein, Chain A"/>
    <property type="match status" value="1"/>
</dbReference>
<name>A0A0S6VZ45_9BACT</name>
<evidence type="ECO:0000256" key="2">
    <source>
        <dbReference type="ARBA" id="ARBA00022630"/>
    </source>
</evidence>
<keyword evidence="2" id="KW-0285">Flavoprotein</keyword>
<dbReference type="SUPFAM" id="SSF50475">
    <property type="entry name" value="FMN-binding split barrel"/>
    <property type="match status" value="1"/>
</dbReference>
<protein>
    <submittedName>
        <fullName evidence="6">Conserved protein/domain typically associated with flavoprotein oxygenases, DIM6/NTAB family</fullName>
    </submittedName>
</protein>
<dbReference type="STRING" id="1499966.U14_01999"/>
<accession>A0A0S6VZ45</accession>
<evidence type="ECO:0000256" key="1">
    <source>
        <dbReference type="ARBA" id="ARBA00001917"/>
    </source>
</evidence>
<sequence>MKIEIGRNKPENFYDRWPGEFEIFSHFEMALGIPHALFLITTLKENGQPNACFQSWSSFYGDHGGYYVLTPLVQRTHTYQNILRTREFCVNFLSARYFDACYQTVFHNEEETDEIAVGGFTAEPATSLAVPRIKEAFLSLECALNTTLDLSQQGIQALVIGDVISAAIELDYLNGADKKYGQDGFMFYANDLRDFASGNQGERAVAALNILRKA</sequence>
<dbReference type="InterPro" id="IPR012349">
    <property type="entry name" value="Split_barrel_FMN-bd"/>
</dbReference>
<gene>
    <name evidence="6" type="ORF">U14_01999</name>
</gene>
<dbReference type="Proteomes" id="UP000030700">
    <property type="component" value="Unassembled WGS sequence"/>
</dbReference>
<dbReference type="PANTHER" id="PTHR33798:SF5">
    <property type="entry name" value="FLAVIN REDUCTASE LIKE DOMAIN-CONTAINING PROTEIN"/>
    <property type="match status" value="1"/>
</dbReference>
<comment type="cofactor">
    <cofactor evidence="1">
        <name>FMN</name>
        <dbReference type="ChEBI" id="CHEBI:58210"/>
    </cofactor>
</comment>
<dbReference type="SMART" id="SM00903">
    <property type="entry name" value="Flavin_Reduct"/>
    <property type="match status" value="1"/>
</dbReference>
<evidence type="ECO:0000256" key="4">
    <source>
        <dbReference type="ARBA" id="ARBA00038054"/>
    </source>
</evidence>
<evidence type="ECO:0000313" key="6">
    <source>
        <dbReference type="EMBL" id="GAK50758.1"/>
    </source>
</evidence>
<organism evidence="6">
    <name type="scientific">Candidatus Moduliflexus flocculans</name>
    <dbReference type="NCBI Taxonomy" id="1499966"/>
    <lineage>
        <taxon>Bacteria</taxon>
        <taxon>Candidatus Moduliflexota</taxon>
        <taxon>Candidatus Moduliflexia</taxon>
        <taxon>Candidatus Moduliflexales</taxon>
        <taxon>Candidatus Moduliflexaceae</taxon>
    </lineage>
</organism>